<dbReference type="EMBL" id="JACCHS010000106">
    <property type="protein sequence ID" value="NYT47212.1"/>
    <property type="molecule type" value="Genomic_DNA"/>
</dbReference>
<dbReference type="AlphaFoldDB" id="A0A7Z0SDZ7"/>
<dbReference type="Proteomes" id="UP000537890">
    <property type="component" value="Unassembled WGS sequence"/>
</dbReference>
<organism evidence="2 3">
    <name type="scientific">Candidatus Methanofishera endochildressiae</name>
    <dbReference type="NCBI Taxonomy" id="2738884"/>
    <lineage>
        <taxon>Bacteria</taxon>
        <taxon>Pseudomonadati</taxon>
        <taxon>Pseudomonadota</taxon>
        <taxon>Gammaproteobacteria</taxon>
        <taxon>Candidatus Methanofishera</taxon>
    </lineage>
</organism>
<proteinExistence type="predicted"/>
<evidence type="ECO:0000313" key="3">
    <source>
        <dbReference type="Proteomes" id="UP000537890"/>
    </source>
</evidence>
<protein>
    <submittedName>
        <fullName evidence="2">Uncharacterized protein</fullName>
    </submittedName>
</protein>
<feature type="region of interest" description="Disordered" evidence="1">
    <location>
        <begin position="1"/>
        <end position="23"/>
    </location>
</feature>
<name>A0A7Z0SDZ7_9GAMM</name>
<accession>A0A7Z0SDZ7</accession>
<evidence type="ECO:0000313" key="2">
    <source>
        <dbReference type="EMBL" id="NYT47212.1"/>
    </source>
</evidence>
<reference evidence="2 3" key="1">
    <citation type="submission" date="2020-05" db="EMBL/GenBank/DDBJ databases">
        <title>Horizontal transmission and recombination maintain forever young bacterial symbiont genomes.</title>
        <authorList>
            <person name="Russell S.L."/>
            <person name="Pepper-Tunick E."/>
            <person name="Svedberg J."/>
            <person name="Byrne A."/>
            <person name="Ruelas Castillo J."/>
            <person name="Vollmers C."/>
            <person name="Beinart R.A."/>
            <person name="Corbett-Detig R."/>
        </authorList>
    </citation>
    <scope>NUCLEOTIDE SEQUENCE [LARGE SCALE GENOMIC DNA]</scope>
    <source>
        <strain evidence="2">4727-3</strain>
    </source>
</reference>
<comment type="caution">
    <text evidence="2">The sequence shown here is derived from an EMBL/GenBank/DDBJ whole genome shotgun (WGS) entry which is preliminary data.</text>
</comment>
<sequence length="65" mass="6898">MRTAGANDNAITARDNPGDLPWRGAGRGCGTRAGNIRQAGTFPLQLEYVLRTETATLAALTVRLV</sequence>
<gene>
    <name evidence="2" type="ORF">H0A75_06180</name>
</gene>
<evidence type="ECO:0000256" key="1">
    <source>
        <dbReference type="SAM" id="MobiDB-lite"/>
    </source>
</evidence>